<feature type="region of interest" description="Disordered" evidence="2">
    <location>
        <begin position="208"/>
        <end position="244"/>
    </location>
</feature>
<dbReference type="SUPFAM" id="SSF49879">
    <property type="entry name" value="SMAD/FHA domain"/>
    <property type="match status" value="1"/>
</dbReference>
<dbReference type="EMBL" id="MDJZ01000005">
    <property type="protein sequence ID" value="OUE27054.1"/>
    <property type="molecule type" value="Genomic_DNA"/>
</dbReference>
<accession>A0A251YS30</accession>
<name>A0A251YS30_9MICO</name>
<sequence>MSEGSHRSSPSGAASAGIAVVTPHAVALLPAGAPARVVEDLWRALADPAVTAEAIVAALPLRGPDEIASFAVLVHEAGGPDGVRLQVVLRGDAVVDADVDGDADPRRVDARGTQPFYLATLDRVRAYRAGRGDVAGIPTAGGLPLTAGAVAADAVQWRRDVRGAGTGTADADRDGVPSSAQVASTHVASAPPVDPGLLATVLDGPADAVAPTADPGAAHAAPDAPDAGSDADVSRGRSAGIPTVAMPTVPEADAEVPLIVHAVRIVREGVPHVVDADSDAADPHRIPLDAPVIIGRRPRPPRVVRGVAPRLVAVPSPLGEISGTHVAVRQDSGVIVVTDLDSTNGTVVLAPGAERLALRPGESLVVVPGTRVDIGDGVVLEILSAR</sequence>
<dbReference type="OrthoDB" id="5485098at2"/>
<dbReference type="PROSITE" id="PS50006">
    <property type="entry name" value="FHA_DOMAIN"/>
    <property type="match status" value="1"/>
</dbReference>
<organism evidence="4 5">
    <name type="scientific">Clavibacter michiganensis</name>
    <dbReference type="NCBI Taxonomy" id="28447"/>
    <lineage>
        <taxon>Bacteria</taxon>
        <taxon>Bacillati</taxon>
        <taxon>Actinomycetota</taxon>
        <taxon>Actinomycetes</taxon>
        <taxon>Micrococcales</taxon>
        <taxon>Microbacteriaceae</taxon>
        <taxon>Clavibacter</taxon>
    </lineage>
</organism>
<dbReference type="InterPro" id="IPR008984">
    <property type="entry name" value="SMAD_FHA_dom_sf"/>
</dbReference>
<evidence type="ECO:0000313" key="4">
    <source>
        <dbReference type="EMBL" id="OUE27054.1"/>
    </source>
</evidence>
<gene>
    <name evidence="4" type="ORF">BFL37_02960</name>
</gene>
<dbReference type="Gene3D" id="2.60.200.20">
    <property type="match status" value="1"/>
</dbReference>
<evidence type="ECO:0000259" key="3">
    <source>
        <dbReference type="PROSITE" id="PS50006"/>
    </source>
</evidence>
<feature type="compositionally biased region" description="Low complexity" evidence="2">
    <location>
        <begin position="208"/>
        <end position="231"/>
    </location>
</feature>
<dbReference type="AlphaFoldDB" id="A0A251YS30"/>
<proteinExistence type="predicted"/>
<dbReference type="InterPro" id="IPR000253">
    <property type="entry name" value="FHA_dom"/>
</dbReference>
<comment type="caution">
    <text evidence="4">The sequence shown here is derived from an EMBL/GenBank/DDBJ whole genome shotgun (WGS) entry which is preliminary data.</text>
</comment>
<keyword evidence="5" id="KW-1185">Reference proteome</keyword>
<dbReference type="RefSeq" id="WP_086513682.1">
    <property type="nucleotide sequence ID" value="NZ_MDJZ01000005.1"/>
</dbReference>
<reference evidence="4 5" key="1">
    <citation type="submission" date="2016-08" db="EMBL/GenBank/DDBJ databases">
        <title>Genome sequence of Clavibacter michiganensis spp strain CFBP8019.</title>
        <authorList>
            <person name="Thapa S.P."/>
            <person name="Coaker G."/>
            <person name="Jacques M.-A."/>
        </authorList>
    </citation>
    <scope>NUCLEOTIDE SEQUENCE [LARGE SCALE GENOMIC DNA]</scope>
    <source>
        <strain evidence="4">CFBP8019</strain>
    </source>
</reference>
<evidence type="ECO:0000256" key="2">
    <source>
        <dbReference type="SAM" id="MobiDB-lite"/>
    </source>
</evidence>
<keyword evidence="1" id="KW-0597">Phosphoprotein</keyword>
<evidence type="ECO:0000256" key="1">
    <source>
        <dbReference type="ARBA" id="ARBA00022553"/>
    </source>
</evidence>
<dbReference type="Proteomes" id="UP000195101">
    <property type="component" value="Unassembled WGS sequence"/>
</dbReference>
<evidence type="ECO:0000313" key="5">
    <source>
        <dbReference type="Proteomes" id="UP000195101"/>
    </source>
</evidence>
<feature type="domain" description="FHA" evidence="3">
    <location>
        <begin position="292"/>
        <end position="348"/>
    </location>
</feature>
<dbReference type="Pfam" id="PF00498">
    <property type="entry name" value="FHA"/>
    <property type="match status" value="1"/>
</dbReference>
<protein>
    <recommendedName>
        <fullName evidence="3">FHA domain-containing protein</fullName>
    </recommendedName>
</protein>